<dbReference type="InterPro" id="IPR006094">
    <property type="entry name" value="Oxid_FAD_bind_N"/>
</dbReference>
<dbReference type="PROSITE" id="PS51387">
    <property type="entry name" value="FAD_PCMH"/>
    <property type="match status" value="1"/>
</dbReference>
<evidence type="ECO:0000256" key="4">
    <source>
        <dbReference type="ARBA" id="ARBA00022827"/>
    </source>
</evidence>
<dbReference type="Proteomes" id="UP000249619">
    <property type="component" value="Unassembled WGS sequence"/>
</dbReference>
<keyword evidence="5" id="KW-0560">Oxidoreductase</keyword>
<keyword evidence="4" id="KW-0274">FAD</keyword>
<dbReference type="Gene3D" id="3.40.462.20">
    <property type="match status" value="1"/>
</dbReference>
<comment type="cofactor">
    <cofactor evidence="1">
        <name>FAD</name>
        <dbReference type="ChEBI" id="CHEBI:57692"/>
    </cofactor>
</comment>
<keyword evidence="9" id="KW-1185">Reference proteome</keyword>
<keyword evidence="6" id="KW-0732">Signal</keyword>
<evidence type="ECO:0000259" key="7">
    <source>
        <dbReference type="PROSITE" id="PS51387"/>
    </source>
</evidence>
<dbReference type="Pfam" id="PF01565">
    <property type="entry name" value="FAD_binding_4"/>
    <property type="match status" value="1"/>
</dbReference>
<organism evidence="8 9">
    <name type="scientific">Stemphylium lycopersici</name>
    <name type="common">Tomato gray leaf spot disease fungus</name>
    <name type="synonym">Thyrospora lycopersici</name>
    <dbReference type="NCBI Taxonomy" id="183478"/>
    <lineage>
        <taxon>Eukaryota</taxon>
        <taxon>Fungi</taxon>
        <taxon>Dikarya</taxon>
        <taxon>Ascomycota</taxon>
        <taxon>Pezizomycotina</taxon>
        <taxon>Dothideomycetes</taxon>
        <taxon>Pleosporomycetidae</taxon>
        <taxon>Pleosporales</taxon>
        <taxon>Pleosporineae</taxon>
        <taxon>Pleosporaceae</taxon>
        <taxon>Stemphylium</taxon>
    </lineage>
</organism>
<proteinExistence type="inferred from homology"/>
<dbReference type="AlphaFoldDB" id="A0A364NB93"/>
<dbReference type="InterPro" id="IPR016166">
    <property type="entry name" value="FAD-bd_PCMH"/>
</dbReference>
<feature type="domain" description="FAD-binding PCMH-type" evidence="7">
    <location>
        <begin position="62"/>
        <end position="239"/>
    </location>
</feature>
<dbReference type="OrthoDB" id="9996127at2759"/>
<dbReference type="GO" id="GO:0016491">
    <property type="term" value="F:oxidoreductase activity"/>
    <property type="evidence" value="ECO:0007669"/>
    <property type="project" value="UniProtKB-KW"/>
</dbReference>
<dbReference type="PANTHER" id="PTHR42973">
    <property type="entry name" value="BINDING OXIDOREDUCTASE, PUTATIVE (AFU_ORTHOLOGUE AFUA_1G17690)-RELATED"/>
    <property type="match status" value="1"/>
</dbReference>
<evidence type="ECO:0000313" key="8">
    <source>
        <dbReference type="EMBL" id="RAR14575.1"/>
    </source>
</evidence>
<reference evidence="9" key="1">
    <citation type="submission" date="2018-05" db="EMBL/GenBank/DDBJ databases">
        <title>Draft genome sequence of Stemphylium lycopersici strain CIDEFI 213.</title>
        <authorList>
            <person name="Medina R."/>
            <person name="Franco M.E.E."/>
            <person name="Lucentini C.G."/>
            <person name="Saparrat M.C.N."/>
            <person name="Balatti P.A."/>
        </authorList>
    </citation>
    <scope>NUCLEOTIDE SEQUENCE [LARGE SCALE GENOMIC DNA]</scope>
    <source>
        <strain evidence="9">CIDEFI 213</strain>
    </source>
</reference>
<dbReference type="InterPro" id="IPR016169">
    <property type="entry name" value="FAD-bd_PCMH_sub2"/>
</dbReference>
<protein>
    <submittedName>
        <fullName evidence="8">FAD-binding domain-containing protein</fullName>
    </submittedName>
</protein>
<feature type="chain" id="PRO_5017050358" evidence="6">
    <location>
        <begin position="20"/>
        <end position="407"/>
    </location>
</feature>
<name>A0A364NB93_STELY</name>
<sequence>MRLFNITAWLLCAFHGLLAVELTDFKLAVSMLTPQLSKDATVTFPWDPRWEELQVRGSSPRISPNYSLVVEAAIESDVETTVKVANLFNIPFLAKSGGHGWTKSLNNLPHGIQINMRKLNTTTFREGGKTATVGGGTMQYEITRSLFALGKYAGEFEPLAHRFRRCVSVAGPLLGGGHSLLQNQYGYAVDGLVSARVVVASGETIEASRTKNTDLFWALQGAGHNFGILTSLEVKVYDIPSDWTVYSLIYSTEKIEALFTLINKFEDPYFDRSTKLALTGVFVRIPAVDPNNPVVAYTVAYEGSEAEAEPYAARFKALEPISTTVYTDVNYVELYTVTGNNLSSQACTQNENILGAGVSLPAWDIQGVRKAFAIFAEITADPRFNSSITLLENYGMQGLGALVGWRQ</sequence>
<accession>A0A364NB93</accession>
<evidence type="ECO:0000256" key="5">
    <source>
        <dbReference type="ARBA" id="ARBA00023002"/>
    </source>
</evidence>
<dbReference type="SUPFAM" id="SSF56176">
    <property type="entry name" value="FAD-binding/transporter-associated domain-like"/>
    <property type="match status" value="1"/>
</dbReference>
<evidence type="ECO:0000256" key="2">
    <source>
        <dbReference type="ARBA" id="ARBA00005466"/>
    </source>
</evidence>
<dbReference type="InterPro" id="IPR050416">
    <property type="entry name" value="FAD-linked_Oxidoreductase"/>
</dbReference>
<evidence type="ECO:0000256" key="1">
    <source>
        <dbReference type="ARBA" id="ARBA00001974"/>
    </source>
</evidence>
<comment type="caution">
    <text evidence="8">The sequence shown here is derived from an EMBL/GenBank/DDBJ whole genome shotgun (WGS) entry which is preliminary data.</text>
</comment>
<dbReference type="EMBL" id="QGDH01000020">
    <property type="protein sequence ID" value="RAR14575.1"/>
    <property type="molecule type" value="Genomic_DNA"/>
</dbReference>
<gene>
    <name evidence="8" type="ORF">DDE83_001974</name>
</gene>
<feature type="signal peptide" evidence="6">
    <location>
        <begin position="1"/>
        <end position="19"/>
    </location>
</feature>
<dbReference type="Gene3D" id="3.30.465.10">
    <property type="match status" value="1"/>
</dbReference>
<dbReference type="InterPro" id="IPR036318">
    <property type="entry name" value="FAD-bd_PCMH-like_sf"/>
</dbReference>
<comment type="similarity">
    <text evidence="2">Belongs to the oxygen-dependent FAD-linked oxidoreductase family.</text>
</comment>
<evidence type="ECO:0000256" key="3">
    <source>
        <dbReference type="ARBA" id="ARBA00022630"/>
    </source>
</evidence>
<dbReference type="PANTHER" id="PTHR42973:SF9">
    <property type="entry name" value="FAD-BINDING PCMH-TYPE DOMAIN-CONTAINING PROTEIN-RELATED"/>
    <property type="match status" value="1"/>
</dbReference>
<dbReference type="GO" id="GO:0071949">
    <property type="term" value="F:FAD binding"/>
    <property type="evidence" value="ECO:0007669"/>
    <property type="project" value="InterPro"/>
</dbReference>
<evidence type="ECO:0000256" key="6">
    <source>
        <dbReference type="SAM" id="SignalP"/>
    </source>
</evidence>
<evidence type="ECO:0000313" key="9">
    <source>
        <dbReference type="Proteomes" id="UP000249619"/>
    </source>
</evidence>
<keyword evidence="3" id="KW-0285">Flavoprotein</keyword>